<dbReference type="EMBL" id="JAACJK010000169">
    <property type="protein sequence ID" value="KAF5320545.1"/>
    <property type="molecule type" value="Genomic_DNA"/>
</dbReference>
<evidence type="ECO:0000313" key="2">
    <source>
        <dbReference type="EMBL" id="KAF5320545.1"/>
    </source>
</evidence>
<evidence type="ECO:0000313" key="3">
    <source>
        <dbReference type="Proteomes" id="UP000541558"/>
    </source>
</evidence>
<sequence>MSAVTPDVEVEHDSPPLKKLRPPPGFLPTPREHLKGKLELMIQYQEDVEREIEKLDPEVLDLQGDPKDPATRKAFLLFDAKYKLKEVIPGLQSLQEEVHNYVPGSEKDAYKEQEKWKELSSIEYDDAFDAYLNERMKEITPLNKSIVHFHTLQMEGILPLKEWQKFLFKKPRSSQAGDSESASVKGESIAATSGSPSVEEVTPIKQNVELPIDSSFALMNIQDKN</sequence>
<reference evidence="2 3" key="1">
    <citation type="journal article" date="2020" name="ISME J.">
        <title>Uncovering the hidden diversity of litter-decomposition mechanisms in mushroom-forming fungi.</title>
        <authorList>
            <person name="Floudas D."/>
            <person name="Bentzer J."/>
            <person name="Ahren D."/>
            <person name="Johansson T."/>
            <person name="Persson P."/>
            <person name="Tunlid A."/>
        </authorList>
    </citation>
    <scope>NUCLEOTIDE SEQUENCE [LARGE SCALE GENOMIC DNA]</scope>
    <source>
        <strain evidence="2 3">CBS 175.51</strain>
    </source>
</reference>
<dbReference type="OrthoDB" id="10277098at2759"/>
<feature type="region of interest" description="Disordered" evidence="1">
    <location>
        <begin position="1"/>
        <end position="31"/>
    </location>
</feature>
<dbReference type="AlphaFoldDB" id="A0A8H5F1M4"/>
<gene>
    <name evidence="2" type="ORF">D9611_010786</name>
</gene>
<name>A0A8H5F1M4_9AGAR</name>
<proteinExistence type="predicted"/>
<accession>A0A8H5F1M4</accession>
<keyword evidence="3" id="KW-1185">Reference proteome</keyword>
<organism evidence="2 3">
    <name type="scientific">Ephemerocybe angulata</name>
    <dbReference type="NCBI Taxonomy" id="980116"/>
    <lineage>
        <taxon>Eukaryota</taxon>
        <taxon>Fungi</taxon>
        <taxon>Dikarya</taxon>
        <taxon>Basidiomycota</taxon>
        <taxon>Agaricomycotina</taxon>
        <taxon>Agaricomycetes</taxon>
        <taxon>Agaricomycetidae</taxon>
        <taxon>Agaricales</taxon>
        <taxon>Agaricineae</taxon>
        <taxon>Psathyrellaceae</taxon>
        <taxon>Ephemerocybe</taxon>
    </lineage>
</organism>
<comment type="caution">
    <text evidence="2">The sequence shown here is derived from an EMBL/GenBank/DDBJ whole genome shotgun (WGS) entry which is preliminary data.</text>
</comment>
<dbReference type="Proteomes" id="UP000541558">
    <property type="component" value="Unassembled WGS sequence"/>
</dbReference>
<feature type="compositionally biased region" description="Polar residues" evidence="1">
    <location>
        <begin position="173"/>
        <end position="182"/>
    </location>
</feature>
<feature type="region of interest" description="Disordered" evidence="1">
    <location>
        <begin position="173"/>
        <end position="203"/>
    </location>
</feature>
<evidence type="ECO:0000256" key="1">
    <source>
        <dbReference type="SAM" id="MobiDB-lite"/>
    </source>
</evidence>
<protein>
    <submittedName>
        <fullName evidence="2">Uncharacterized protein</fullName>
    </submittedName>
</protein>